<dbReference type="AlphaFoldDB" id="A0A261U4H5"/>
<comment type="caution">
    <text evidence="1">The sequence shown here is derived from an EMBL/GenBank/DDBJ whole genome shotgun (WGS) entry which is preliminary data.</text>
</comment>
<dbReference type="Proteomes" id="UP000216885">
    <property type="component" value="Unassembled WGS sequence"/>
</dbReference>
<proteinExistence type="predicted"/>
<dbReference type="OrthoDB" id="8637533at2"/>
<reference evidence="1 2" key="1">
    <citation type="submission" date="2017-05" db="EMBL/GenBank/DDBJ databases">
        <title>Complete and WGS of Bordetella genogroups.</title>
        <authorList>
            <person name="Spilker T."/>
            <person name="LiPuma J."/>
        </authorList>
    </citation>
    <scope>NUCLEOTIDE SEQUENCE [LARGE SCALE GENOMIC DNA]</scope>
    <source>
        <strain evidence="1 2">AU9919</strain>
    </source>
</reference>
<dbReference type="EMBL" id="NEVQ01000013">
    <property type="protein sequence ID" value="OZI56471.1"/>
    <property type="molecule type" value="Genomic_DNA"/>
</dbReference>
<dbReference type="RefSeq" id="WP_094821684.1">
    <property type="nucleotide sequence ID" value="NZ_NEVO01000008.1"/>
</dbReference>
<protein>
    <submittedName>
        <fullName evidence="1">Uncharacterized protein</fullName>
    </submittedName>
</protein>
<evidence type="ECO:0000313" key="2">
    <source>
        <dbReference type="Proteomes" id="UP000216885"/>
    </source>
</evidence>
<sequence>MPRINVQQGELAQWLQFISDGEAAGVSREQIPSHVAEGLLILLCIKETDQGKLVLTDKGRLALRMESPGAIHLG</sequence>
<name>A0A261U4H5_9BORD</name>
<evidence type="ECO:0000313" key="1">
    <source>
        <dbReference type="EMBL" id="OZI56471.1"/>
    </source>
</evidence>
<accession>A0A261U4H5</accession>
<organism evidence="1 2">
    <name type="scientific">Bordetella genomosp. 4</name>
    <dbReference type="NCBI Taxonomy" id="463044"/>
    <lineage>
        <taxon>Bacteria</taxon>
        <taxon>Pseudomonadati</taxon>
        <taxon>Pseudomonadota</taxon>
        <taxon>Betaproteobacteria</taxon>
        <taxon>Burkholderiales</taxon>
        <taxon>Alcaligenaceae</taxon>
        <taxon>Bordetella</taxon>
    </lineage>
</organism>
<keyword evidence="2" id="KW-1185">Reference proteome</keyword>
<gene>
    <name evidence="1" type="ORF">CAL20_13665</name>
</gene>